<dbReference type="PANTHER" id="PTHR11905:SF248">
    <property type="entry name" value="DISINTEGRIN AND METALLOPROTEINASE DOMAIN-CONTAINING PROTEIN UNC-71"/>
    <property type="match status" value="1"/>
</dbReference>
<dbReference type="PROSITE" id="PS01186">
    <property type="entry name" value="EGF_2"/>
    <property type="match status" value="1"/>
</dbReference>
<dbReference type="AlphaFoldDB" id="A0A3P6U217"/>
<evidence type="ECO:0000256" key="2">
    <source>
        <dbReference type="ARBA" id="ARBA00022692"/>
    </source>
</evidence>
<dbReference type="GO" id="GO:0046872">
    <property type="term" value="F:metal ion binding"/>
    <property type="evidence" value="ECO:0007669"/>
    <property type="project" value="UniProtKB-KW"/>
</dbReference>
<evidence type="ECO:0000256" key="10">
    <source>
        <dbReference type="SAM" id="SignalP"/>
    </source>
</evidence>
<feature type="compositionally biased region" description="Basic and acidic residues" evidence="8">
    <location>
        <begin position="1040"/>
        <end position="1049"/>
    </location>
</feature>
<name>A0A3P6U217_LITSI</name>
<evidence type="ECO:0000256" key="5">
    <source>
        <dbReference type="ARBA" id="ARBA00023157"/>
    </source>
</evidence>
<comment type="subcellular location">
    <subcellularLocation>
        <location evidence="1">Membrane</location>
        <topology evidence="1">Single-pass membrane protein</topology>
    </subcellularLocation>
</comment>
<feature type="binding site" evidence="7">
    <location>
        <position position="352"/>
    </location>
    <ligand>
        <name>Zn(2+)</name>
        <dbReference type="ChEBI" id="CHEBI:29105"/>
        <note>catalytic</note>
    </ligand>
</feature>
<evidence type="ECO:0000259" key="12">
    <source>
        <dbReference type="PROSITE" id="PS50215"/>
    </source>
</evidence>
<dbReference type="OrthoDB" id="5951731at2759"/>
<accession>A0A3P6U217</accession>
<proteinExistence type="predicted"/>
<evidence type="ECO:0000259" key="11">
    <source>
        <dbReference type="PROSITE" id="PS50214"/>
    </source>
</evidence>
<keyword evidence="7" id="KW-0479">Metal-binding</keyword>
<keyword evidence="5 6" id="KW-1015">Disulfide bond</keyword>
<dbReference type="FunFam" id="4.10.70.10:FF:000003">
    <property type="entry name" value="Disintegrin and metalloproteinase domain-containing protein 17"/>
    <property type="match status" value="1"/>
</dbReference>
<feature type="disulfide bond" evidence="6">
    <location>
        <begin position="477"/>
        <end position="497"/>
    </location>
</feature>
<dbReference type="GO" id="GO:0006509">
    <property type="term" value="P:membrane protein ectodomain proteolysis"/>
    <property type="evidence" value="ECO:0007669"/>
    <property type="project" value="TreeGrafter"/>
</dbReference>
<evidence type="ECO:0008006" key="15">
    <source>
        <dbReference type="Google" id="ProtNLM"/>
    </source>
</evidence>
<evidence type="ECO:0000256" key="8">
    <source>
        <dbReference type="SAM" id="MobiDB-lite"/>
    </source>
</evidence>
<evidence type="ECO:0000256" key="1">
    <source>
        <dbReference type="ARBA" id="ARBA00004167"/>
    </source>
</evidence>
<dbReference type="InterPro" id="IPR001590">
    <property type="entry name" value="Peptidase_M12B"/>
</dbReference>
<evidence type="ECO:0000313" key="13">
    <source>
        <dbReference type="EMBL" id="VDK70611.1"/>
    </source>
</evidence>
<keyword evidence="3 9" id="KW-1133">Transmembrane helix</keyword>
<dbReference type="GO" id="GO:0016020">
    <property type="term" value="C:membrane"/>
    <property type="evidence" value="ECO:0007669"/>
    <property type="project" value="UniProtKB-SubCell"/>
</dbReference>
<dbReference type="PROSITE" id="PS50215">
    <property type="entry name" value="ADAM_MEPRO"/>
    <property type="match status" value="1"/>
</dbReference>
<feature type="compositionally biased region" description="Basic and acidic residues" evidence="8">
    <location>
        <begin position="798"/>
        <end position="814"/>
    </location>
</feature>
<dbReference type="Pfam" id="PF00200">
    <property type="entry name" value="Disintegrin"/>
    <property type="match status" value="1"/>
</dbReference>
<dbReference type="Gene3D" id="3.40.390.10">
    <property type="entry name" value="Collagenase (Catalytic Domain)"/>
    <property type="match status" value="1"/>
</dbReference>
<protein>
    <recommendedName>
        <fullName evidence="15">Peptidase M12B domain-containing protein</fullName>
    </recommendedName>
</protein>
<evidence type="ECO:0000256" key="9">
    <source>
        <dbReference type="SAM" id="Phobius"/>
    </source>
</evidence>
<feature type="binding site" evidence="7">
    <location>
        <position position="358"/>
    </location>
    <ligand>
        <name>Zn(2+)</name>
        <dbReference type="ChEBI" id="CHEBI:29105"/>
        <note>catalytic</note>
    </ligand>
</feature>
<dbReference type="InterPro" id="IPR001762">
    <property type="entry name" value="Disintegrin_dom"/>
</dbReference>
<sequence>MFLMSSFYFFFTLLHLEFAIAGSKDQLRHLASNKDFISRLAEGEFEVVHPFQIRDKNDRIGIDTRNHYLNGSVHYKQVTVVIRSAVVSRLKLLLGLNELLFINGTNFRKHDNGGNIPISRRIENCYYQGTVNGEEASFVALSTCNGLRGIIAFDNGSAYGIWPLDGGDRGRRHPHVLYRTKWSQSAACGTQLGEGVRQFQKFSKRDVTKQTKFVELAVIGDFSFMKKHDLNEEEGTAFILEAINIADYMFSRDLNIRLSVVYLEEWMNKSRINYHEDIERTLSSVVEYVTGHIYHLVKDSSLMFTSTKFVKDEVMTSTFGSICSPRATGLVTAVDTYTAHDTGQLIAHNLAHIMGMDHDSSDCACDLSNNCIMHKQAGNTGSSFLWQFSKCSIARMHSILQSGYLQCLLNKPLQASTLQQCGNGIIDGEEQCDCGVREQCLDPCCDPLTCTLRVHAHCASHQACCHRCQLRPTGHVCRPARSVCDVAELCTGDDGDCPDDGYLIDGTICGISGQCWKGNCSDVEQQCRDLWGSDATTADEHCYERNGLGLEYGNCGTDRDGMYKKCTVANVHCGTLHCQGGFQTPLDVKLNSFNLQFLHETKQVQCKMVTNLDVGVVMDGSSCGSGKVCVQGICSPLVQISPPVHCPSNNLAYQCSGHGDCTTARRCLCYNGWTGTACDVKTNITHLTTVVPSDISHFSDIFIPSFSGSHTLNTTTLLIILLIVGILLLLLLICLLFCYRRQSEIEFSPPADEKLNESFPENTQRAIKFGSMPSYREEKRKRKKDKHVYDALQRINEASDERDSASVKSSRESESMGQENNGVLPMSRSCMEYDPREDIVTTMLNGENILDINNEWYCAYCSRIIVIIRFLGTATTILKRETPINNSYCCDGVLYHETCSEVMGSSPTMRCSSVALPARCERNRSGYATDSEIAMGRYGTCYVEAVSAASVGLSPTTSQTSVNNRMTPTPLKLNNIGMLLRQLQHNEEVPSDAELSAVEADHVEHGDLGSNTESSRGYEPQEANTSLPNCLEPNFSRSLQTKDRKTGDERLDSARSFNGTSACFSNEAMLDGRSTLFQESQSFSTMEMTERSARYAHLHGQSQHSLFNDSFRLEV</sequence>
<dbReference type="SUPFAM" id="SSF55486">
    <property type="entry name" value="Metalloproteases ('zincins'), catalytic domain"/>
    <property type="match status" value="1"/>
</dbReference>
<dbReference type="EMBL" id="UYRX01000038">
    <property type="protein sequence ID" value="VDK70611.1"/>
    <property type="molecule type" value="Genomic_DNA"/>
</dbReference>
<dbReference type="Pfam" id="PF08516">
    <property type="entry name" value="ADAM_CR"/>
    <property type="match status" value="1"/>
</dbReference>
<dbReference type="InterPro" id="IPR036436">
    <property type="entry name" value="Disintegrin_dom_sf"/>
</dbReference>
<dbReference type="Gene3D" id="2.10.25.10">
    <property type="entry name" value="Laminin"/>
    <property type="match status" value="1"/>
</dbReference>
<dbReference type="GO" id="GO:0004222">
    <property type="term" value="F:metalloendopeptidase activity"/>
    <property type="evidence" value="ECO:0007669"/>
    <property type="project" value="InterPro"/>
</dbReference>
<dbReference type="InterPro" id="IPR006586">
    <property type="entry name" value="ADAM_Cys-rich"/>
</dbReference>
<dbReference type="Proteomes" id="UP000277928">
    <property type="component" value="Unassembled WGS sequence"/>
</dbReference>
<keyword evidence="7" id="KW-0862">Zinc</keyword>
<feature type="domain" description="Disintegrin" evidence="11">
    <location>
        <begin position="418"/>
        <end position="505"/>
    </location>
</feature>
<dbReference type="PROSITE" id="PS50214">
    <property type="entry name" value="DISINTEGRIN_2"/>
    <property type="match status" value="1"/>
</dbReference>
<dbReference type="OMA" id="VNNRMTP"/>
<dbReference type="SUPFAM" id="SSF57552">
    <property type="entry name" value="Blood coagulation inhibitor (disintegrin)"/>
    <property type="match status" value="1"/>
</dbReference>
<dbReference type="Gene3D" id="4.10.70.10">
    <property type="entry name" value="Disintegrin domain"/>
    <property type="match status" value="1"/>
</dbReference>
<dbReference type="PROSITE" id="PS00022">
    <property type="entry name" value="EGF_1"/>
    <property type="match status" value="1"/>
</dbReference>
<feature type="binding site" evidence="7">
    <location>
        <position position="348"/>
    </location>
    <ligand>
        <name>Zn(2+)</name>
        <dbReference type="ChEBI" id="CHEBI:29105"/>
        <note>catalytic</note>
    </ligand>
</feature>
<evidence type="ECO:0000256" key="6">
    <source>
        <dbReference type="PROSITE-ProRule" id="PRU00068"/>
    </source>
</evidence>
<evidence type="ECO:0000256" key="3">
    <source>
        <dbReference type="ARBA" id="ARBA00022989"/>
    </source>
</evidence>
<feature type="region of interest" description="Disordered" evidence="8">
    <location>
        <begin position="798"/>
        <end position="822"/>
    </location>
</feature>
<keyword evidence="4 9" id="KW-0472">Membrane</keyword>
<dbReference type="SMART" id="SM00050">
    <property type="entry name" value="DISIN"/>
    <property type="match status" value="1"/>
</dbReference>
<evidence type="ECO:0000313" key="14">
    <source>
        <dbReference type="Proteomes" id="UP000277928"/>
    </source>
</evidence>
<evidence type="ECO:0000256" key="7">
    <source>
        <dbReference type="PROSITE-ProRule" id="PRU00276"/>
    </source>
</evidence>
<dbReference type="InterPro" id="IPR034027">
    <property type="entry name" value="Reprolysin_adamalysin"/>
</dbReference>
<feature type="transmembrane region" description="Helical" evidence="9">
    <location>
        <begin position="717"/>
        <end position="739"/>
    </location>
</feature>
<feature type="region of interest" description="Disordered" evidence="8">
    <location>
        <begin position="1003"/>
        <end position="1049"/>
    </location>
</feature>
<feature type="domain" description="Peptidase M12B" evidence="12">
    <location>
        <begin position="212"/>
        <end position="412"/>
    </location>
</feature>
<keyword evidence="10" id="KW-0732">Signal</keyword>
<dbReference type="SMART" id="SM00608">
    <property type="entry name" value="ACR"/>
    <property type="match status" value="1"/>
</dbReference>
<feature type="signal peptide" evidence="10">
    <location>
        <begin position="1"/>
        <end position="21"/>
    </location>
</feature>
<dbReference type="InterPro" id="IPR024079">
    <property type="entry name" value="MetalloPept_cat_dom_sf"/>
</dbReference>
<reference evidence="13 14" key="1">
    <citation type="submission" date="2018-08" db="EMBL/GenBank/DDBJ databases">
        <authorList>
            <person name="Laetsch R D."/>
            <person name="Stevens L."/>
            <person name="Kumar S."/>
            <person name="Blaxter L. M."/>
        </authorList>
    </citation>
    <scope>NUCLEOTIDE SEQUENCE [LARGE SCALE GENOMIC DNA]</scope>
</reference>
<keyword evidence="14" id="KW-1185">Reference proteome</keyword>
<keyword evidence="2 9" id="KW-0812">Transmembrane</keyword>
<gene>
    <name evidence="13" type="ORF">NLS_LOCUS1161</name>
</gene>
<dbReference type="STRING" id="42156.A0A3P6U217"/>
<dbReference type="CDD" id="cd04269">
    <property type="entry name" value="ZnMc_adamalysin_II_like"/>
    <property type="match status" value="1"/>
</dbReference>
<dbReference type="InterPro" id="IPR000742">
    <property type="entry name" value="EGF"/>
</dbReference>
<comment type="caution">
    <text evidence="7">Lacks conserved residue(s) required for the propagation of feature annotation.</text>
</comment>
<dbReference type="Pfam" id="PF23106">
    <property type="entry name" value="EGF_Teneurin"/>
    <property type="match status" value="1"/>
</dbReference>
<organism evidence="13 14">
    <name type="scientific">Litomosoides sigmodontis</name>
    <name type="common">Filarial nematode worm</name>
    <dbReference type="NCBI Taxonomy" id="42156"/>
    <lineage>
        <taxon>Eukaryota</taxon>
        <taxon>Metazoa</taxon>
        <taxon>Ecdysozoa</taxon>
        <taxon>Nematoda</taxon>
        <taxon>Chromadorea</taxon>
        <taxon>Rhabditida</taxon>
        <taxon>Spirurina</taxon>
        <taxon>Spiruromorpha</taxon>
        <taxon>Filarioidea</taxon>
        <taxon>Onchocercidae</taxon>
        <taxon>Litomosoides</taxon>
    </lineage>
</organism>
<dbReference type="PANTHER" id="PTHR11905">
    <property type="entry name" value="ADAM A DISINTEGRIN AND METALLOPROTEASE DOMAIN"/>
    <property type="match status" value="1"/>
</dbReference>
<evidence type="ECO:0000256" key="4">
    <source>
        <dbReference type="ARBA" id="ARBA00023136"/>
    </source>
</evidence>
<dbReference type="Pfam" id="PF01421">
    <property type="entry name" value="Reprolysin"/>
    <property type="match status" value="1"/>
</dbReference>
<feature type="chain" id="PRO_5017998070" description="Peptidase M12B domain-containing protein" evidence="10">
    <location>
        <begin position="22"/>
        <end position="1115"/>
    </location>
</feature>